<name>A0A023B198_GRENI</name>
<reference evidence="1" key="1">
    <citation type="submission" date="2013-12" db="EMBL/GenBank/DDBJ databases">
        <authorList>
            <person name="Omoto C.K."/>
            <person name="Sibley D."/>
            <person name="Venepally P."/>
            <person name="Hadjithomas M."/>
            <person name="Karamycheva S."/>
            <person name="Brunk B."/>
            <person name="Roos D."/>
            <person name="Caler E."/>
            <person name="Lorenzi H."/>
        </authorList>
    </citation>
    <scope>NUCLEOTIDE SEQUENCE</scope>
</reference>
<dbReference type="Proteomes" id="UP000019763">
    <property type="component" value="Unassembled WGS sequence"/>
</dbReference>
<dbReference type="EMBL" id="AFNH02000988">
    <property type="protein sequence ID" value="EZG46948.1"/>
    <property type="molecule type" value="Genomic_DNA"/>
</dbReference>
<dbReference type="AlphaFoldDB" id="A0A023B198"/>
<sequence length="151" mass="17300">MPHATRLQPGEHHEMRDAGRCCECACASVLETLLEYKSCIPDLIKMEDHQAVRLNPDEERVLHEFLVYHAEAERLKKGPLNLPTVREVFVQTLTALLRTILFRRIHERALRACNLTKQYMRANGTPPRLLPGLADPLASRFGARFDVWSNS</sequence>
<gene>
    <name evidence="1" type="ORF">GNI_132550</name>
</gene>
<organism evidence="1 2">
    <name type="scientific">Gregarina niphandrodes</name>
    <name type="common">Septate eugregarine</name>
    <dbReference type="NCBI Taxonomy" id="110365"/>
    <lineage>
        <taxon>Eukaryota</taxon>
        <taxon>Sar</taxon>
        <taxon>Alveolata</taxon>
        <taxon>Apicomplexa</taxon>
        <taxon>Conoidasida</taxon>
        <taxon>Gregarinasina</taxon>
        <taxon>Eugregarinorida</taxon>
        <taxon>Gregarinidae</taxon>
        <taxon>Gregarina</taxon>
    </lineage>
</organism>
<protein>
    <submittedName>
        <fullName evidence="1">Uncharacterized protein</fullName>
    </submittedName>
</protein>
<keyword evidence="2" id="KW-1185">Reference proteome</keyword>
<evidence type="ECO:0000313" key="1">
    <source>
        <dbReference type="EMBL" id="EZG46948.1"/>
    </source>
</evidence>
<proteinExistence type="predicted"/>
<accession>A0A023B198</accession>
<dbReference type="VEuPathDB" id="CryptoDB:GNI_132550"/>
<evidence type="ECO:0000313" key="2">
    <source>
        <dbReference type="Proteomes" id="UP000019763"/>
    </source>
</evidence>
<dbReference type="GeneID" id="22914645"/>
<dbReference type="RefSeq" id="XP_011132223.1">
    <property type="nucleotide sequence ID" value="XM_011133921.1"/>
</dbReference>
<comment type="caution">
    <text evidence="1">The sequence shown here is derived from an EMBL/GenBank/DDBJ whole genome shotgun (WGS) entry which is preliminary data.</text>
</comment>